<gene>
    <name evidence="1" type="ORF">BVG16_16370</name>
</gene>
<evidence type="ECO:0000313" key="2">
    <source>
        <dbReference type="Proteomes" id="UP000190188"/>
    </source>
</evidence>
<dbReference type="RefSeq" id="WP_078499763.1">
    <property type="nucleotide sequence ID" value="NZ_MSZX01000006.1"/>
</dbReference>
<name>A0A1T2XA87_9BACL</name>
<dbReference type="OrthoDB" id="9802430at2"/>
<keyword evidence="2" id="KW-1185">Reference proteome</keyword>
<accession>A0A1T2XA87</accession>
<dbReference type="EMBL" id="MSZX01000006">
    <property type="protein sequence ID" value="OPA76745.1"/>
    <property type="molecule type" value="Genomic_DNA"/>
</dbReference>
<proteinExistence type="predicted"/>
<organism evidence="1 2">
    <name type="scientific">Paenibacillus selenitireducens</name>
    <dbReference type="NCBI Taxonomy" id="1324314"/>
    <lineage>
        <taxon>Bacteria</taxon>
        <taxon>Bacillati</taxon>
        <taxon>Bacillota</taxon>
        <taxon>Bacilli</taxon>
        <taxon>Bacillales</taxon>
        <taxon>Paenibacillaceae</taxon>
        <taxon>Paenibacillus</taxon>
    </lineage>
</organism>
<dbReference type="AlphaFoldDB" id="A0A1T2XA87"/>
<reference evidence="1 2" key="1">
    <citation type="submission" date="2017-01" db="EMBL/GenBank/DDBJ databases">
        <title>Genome analysis of Paenibacillus selenitrireducens ES3-24.</title>
        <authorList>
            <person name="Xu D."/>
            <person name="Yao R."/>
            <person name="Zheng S."/>
        </authorList>
    </citation>
    <scope>NUCLEOTIDE SEQUENCE [LARGE SCALE GENOMIC DNA]</scope>
    <source>
        <strain evidence="1 2">ES3-24</strain>
    </source>
</reference>
<comment type="caution">
    <text evidence="1">The sequence shown here is derived from an EMBL/GenBank/DDBJ whole genome shotgun (WGS) entry which is preliminary data.</text>
</comment>
<dbReference type="Proteomes" id="UP000190188">
    <property type="component" value="Unassembled WGS sequence"/>
</dbReference>
<evidence type="ECO:0000313" key="1">
    <source>
        <dbReference type="EMBL" id="OPA76745.1"/>
    </source>
</evidence>
<dbReference type="STRING" id="1324314.BVG16_16370"/>
<protein>
    <submittedName>
        <fullName evidence="1">Uncharacterized protein</fullName>
    </submittedName>
</protein>
<sequence>MTSAFKKMIENDTKIFLNIDEFGEVANIDGDDILVMIDNDIINKRPRLFSTGTDPYAQGVYQSLITFFVKKVDLGYTPVEGQDIRFNGKVSLVKSVSDNLGIFEITLESNET</sequence>